<comment type="similarity">
    <text evidence="6">Belongs to the ABC-4 integral membrane protein family.</text>
</comment>
<protein>
    <recommendedName>
        <fullName evidence="12">ABC transporter permease</fullName>
    </recommendedName>
</protein>
<keyword evidence="11" id="KW-1185">Reference proteome</keyword>
<dbReference type="InterPro" id="IPR050250">
    <property type="entry name" value="Macrolide_Exporter_MacB"/>
</dbReference>
<dbReference type="EMBL" id="CP022983">
    <property type="protein sequence ID" value="ASV67934.1"/>
    <property type="molecule type" value="Genomic_DNA"/>
</dbReference>
<sequence>MLWLASLRNLIRKKSRSFFTLLAILIGITTMFAVISTVETAKYLTTEQLKEFTGNADYTIHSTSNTFSEEILDEVETNSDISSITGLVHRQTKINLDSAHHSAESNLRLTGLSSFDNELLSLDVIAGNLDQKGIIISETTAELWNLRAGEILNIQLPKGNKDVAISAIVADTALLEGPASWNEASNKNWRALTTLDNIQELYNAPNQIGEIRIKFKENVEQISSITAIKDSLQNEELIFQKVVLDERQTNQLEELYFMLYAIGGLAMLIGAFILYNTLYVSVSERKNEIAIMKTVGYTPNQVKILFLMEVLYLVIIGLILGIPAGFMLANLLQDGLFGSFQTNIEVKMQFMYALPLSILLGIIIPMLASLIPVTYASKVDVISSLKSIPTEKVSGQKKRTIIGCIVLLGVFIPHAISIVFLLVAVILLYPIMMKALTILFSKTSFLGYEGSIAGKSTLLTLNRSSNMSLILAIAICLGLLVSSIFTSLEQNISRDVIRSFGGNIQFSSETPISNEKLEQISQMDGVKDVMAYSESQATWSIGDENRQFTMIEVKNDWYSNNPLFYAHESEQKQILDALEEKDTILLGEYAFREWGGKIGDTMTIYQNGKENSLRVVGKVNTTQYGGYTAFISEENINQLHPNVSPSKGLILLDEYTDESSVKNELLNTFPFDLSSVQTLNEEISKQERALPGVKSLFSGLLMIAIIITGIGILNTLTMNVMDRVREIGVMRAIAFTRWQIYKTIISEGLIIGLNGILIGISLGIATIYLNAKTSEDILIEFIVPLETILISIICGLIVSIAASVLPSYTVNKITISKSLKQD</sequence>
<name>A0A248TI92_9BACI</name>
<dbReference type="AlphaFoldDB" id="A0A248TI92"/>
<evidence type="ECO:0000256" key="1">
    <source>
        <dbReference type="ARBA" id="ARBA00004651"/>
    </source>
</evidence>
<dbReference type="InterPro" id="IPR003838">
    <property type="entry name" value="ABC3_permease_C"/>
</dbReference>
<accession>A0A248TI92</accession>
<keyword evidence="2" id="KW-1003">Cell membrane</keyword>
<dbReference type="Pfam" id="PF12704">
    <property type="entry name" value="MacB_PCD"/>
    <property type="match status" value="1"/>
</dbReference>
<keyword evidence="3 7" id="KW-0812">Transmembrane</keyword>
<feature type="transmembrane region" description="Helical" evidence="7">
    <location>
        <begin position="352"/>
        <end position="376"/>
    </location>
</feature>
<keyword evidence="4 7" id="KW-1133">Transmembrane helix</keyword>
<feature type="transmembrane region" description="Helical" evidence="7">
    <location>
        <begin position="748"/>
        <end position="769"/>
    </location>
</feature>
<evidence type="ECO:0000256" key="6">
    <source>
        <dbReference type="ARBA" id="ARBA00038076"/>
    </source>
</evidence>
<comment type="subcellular location">
    <subcellularLocation>
        <location evidence="1">Cell membrane</location>
        <topology evidence="1">Multi-pass membrane protein</topology>
    </subcellularLocation>
</comment>
<feature type="domain" description="ABC3 transporter permease C-terminal" evidence="8">
    <location>
        <begin position="261"/>
        <end position="379"/>
    </location>
</feature>
<dbReference type="Pfam" id="PF02687">
    <property type="entry name" value="FtsX"/>
    <property type="match status" value="2"/>
</dbReference>
<evidence type="ECO:0000256" key="3">
    <source>
        <dbReference type="ARBA" id="ARBA00022692"/>
    </source>
</evidence>
<feature type="transmembrane region" description="Helical" evidence="7">
    <location>
        <begin position="310"/>
        <end position="332"/>
    </location>
</feature>
<evidence type="ECO:0000259" key="9">
    <source>
        <dbReference type="Pfam" id="PF12704"/>
    </source>
</evidence>
<feature type="domain" description="ABC3 transporter permease C-terminal" evidence="8">
    <location>
        <begin position="701"/>
        <end position="814"/>
    </location>
</feature>
<feature type="transmembrane region" description="Helical" evidence="7">
    <location>
        <begin position="401"/>
        <end position="432"/>
    </location>
</feature>
<organism evidence="10 11">
    <name type="scientific">Cytobacillus kochii</name>
    <dbReference type="NCBI Taxonomy" id="859143"/>
    <lineage>
        <taxon>Bacteria</taxon>
        <taxon>Bacillati</taxon>
        <taxon>Bacillota</taxon>
        <taxon>Bacilli</taxon>
        <taxon>Bacillales</taxon>
        <taxon>Bacillaceae</taxon>
        <taxon>Cytobacillus</taxon>
    </lineage>
</organism>
<feature type="domain" description="MacB-like periplasmic core" evidence="9">
    <location>
        <begin position="17"/>
        <end position="177"/>
    </location>
</feature>
<dbReference type="InterPro" id="IPR025857">
    <property type="entry name" value="MacB_PCD"/>
</dbReference>
<dbReference type="GO" id="GO:0022857">
    <property type="term" value="F:transmembrane transporter activity"/>
    <property type="evidence" value="ECO:0007669"/>
    <property type="project" value="TreeGrafter"/>
</dbReference>
<evidence type="ECO:0000259" key="8">
    <source>
        <dbReference type="Pfam" id="PF02687"/>
    </source>
</evidence>
<proteinExistence type="inferred from homology"/>
<dbReference type="GO" id="GO:0005886">
    <property type="term" value="C:plasma membrane"/>
    <property type="evidence" value="ECO:0007669"/>
    <property type="project" value="UniProtKB-SubCell"/>
</dbReference>
<dbReference type="Proteomes" id="UP000215137">
    <property type="component" value="Chromosome"/>
</dbReference>
<evidence type="ECO:0000313" key="10">
    <source>
        <dbReference type="EMBL" id="ASV67934.1"/>
    </source>
</evidence>
<dbReference type="OrthoDB" id="9780560at2"/>
<evidence type="ECO:0000256" key="4">
    <source>
        <dbReference type="ARBA" id="ARBA00022989"/>
    </source>
</evidence>
<feature type="transmembrane region" description="Helical" evidence="7">
    <location>
        <begin position="467"/>
        <end position="488"/>
    </location>
</feature>
<dbReference type="KEGG" id="bko:CKF48_11815"/>
<gene>
    <name evidence="10" type="ORF">CKF48_11815</name>
</gene>
<feature type="transmembrane region" description="Helical" evidence="7">
    <location>
        <begin position="255"/>
        <end position="275"/>
    </location>
</feature>
<evidence type="ECO:0000256" key="2">
    <source>
        <dbReference type="ARBA" id="ARBA00022475"/>
    </source>
</evidence>
<feature type="transmembrane region" description="Helical" evidence="7">
    <location>
        <begin position="781"/>
        <end position="802"/>
    </location>
</feature>
<evidence type="ECO:0000256" key="7">
    <source>
        <dbReference type="SAM" id="Phobius"/>
    </source>
</evidence>
<reference evidence="10 11" key="1">
    <citation type="submission" date="2017-08" db="EMBL/GenBank/DDBJ databases">
        <title>Complete Genome Sequence of Bacillus kochii Oregon-R-modENCODE STRAIN BDGP4, isolated from Drosophila melanogaster gut.</title>
        <authorList>
            <person name="Wan K.H."/>
            <person name="Yu C."/>
            <person name="Park S."/>
            <person name="Hammonds A.S."/>
            <person name="Booth B.W."/>
            <person name="Celniker S.E."/>
        </authorList>
    </citation>
    <scope>NUCLEOTIDE SEQUENCE [LARGE SCALE GENOMIC DNA]</scope>
    <source>
        <strain evidence="10 11">BDGP4</strain>
    </source>
</reference>
<evidence type="ECO:0000256" key="5">
    <source>
        <dbReference type="ARBA" id="ARBA00023136"/>
    </source>
</evidence>
<evidence type="ECO:0008006" key="12">
    <source>
        <dbReference type="Google" id="ProtNLM"/>
    </source>
</evidence>
<dbReference type="PANTHER" id="PTHR30572">
    <property type="entry name" value="MEMBRANE COMPONENT OF TRANSPORTER-RELATED"/>
    <property type="match status" value="1"/>
</dbReference>
<dbReference type="PANTHER" id="PTHR30572:SF4">
    <property type="entry name" value="ABC TRANSPORTER PERMEASE YTRF"/>
    <property type="match status" value="1"/>
</dbReference>
<evidence type="ECO:0000313" key="11">
    <source>
        <dbReference type="Proteomes" id="UP000215137"/>
    </source>
</evidence>
<dbReference type="RefSeq" id="WP_095371503.1">
    <property type="nucleotide sequence ID" value="NZ_CP022983.1"/>
</dbReference>
<keyword evidence="5 7" id="KW-0472">Membrane</keyword>
<feature type="transmembrane region" description="Helical" evidence="7">
    <location>
        <begin position="695"/>
        <end position="716"/>
    </location>
</feature>